<keyword evidence="2" id="KW-1185">Reference proteome</keyword>
<dbReference type="EMBL" id="JADBEC010000001">
    <property type="protein sequence ID" value="MBE1506067.1"/>
    <property type="molecule type" value="Genomic_DNA"/>
</dbReference>
<dbReference type="InterPro" id="IPR024508">
    <property type="entry name" value="DUF3226"/>
</dbReference>
<dbReference type="Pfam" id="PF11536">
    <property type="entry name" value="DUF3226"/>
    <property type="match status" value="1"/>
</dbReference>
<sequence length="212" mass="23070">MQEFTFFLPRLILCEGPHDAGFFRGLISQRQLKEFHIKSPDKETGPGISGFKRSLEGFPAITGFEKVKDIVVVADNDDDPATAFADVCKQITDAGLVPPNQPGAVSVGNPNIHVMMIPAANQSGSLESLCYSAGTRGKAAIASCISAFEACLGIAGWPEQKKAKMRLRSYLAGTYRRNPDILFSRVWIEQPNLIPLQDAVFDPIAAYLDTIP</sequence>
<evidence type="ECO:0000313" key="2">
    <source>
        <dbReference type="Proteomes" id="UP000620262"/>
    </source>
</evidence>
<organism evidence="1 2">
    <name type="scientific">Rhizobium viscosum</name>
    <name type="common">Arthrobacter viscosus</name>
    <dbReference type="NCBI Taxonomy" id="1673"/>
    <lineage>
        <taxon>Bacteria</taxon>
        <taxon>Pseudomonadati</taxon>
        <taxon>Pseudomonadota</taxon>
        <taxon>Alphaproteobacteria</taxon>
        <taxon>Hyphomicrobiales</taxon>
        <taxon>Rhizobiaceae</taxon>
        <taxon>Rhizobium/Agrobacterium group</taxon>
        <taxon>Rhizobium</taxon>
    </lineage>
</organism>
<comment type="caution">
    <text evidence="1">The sequence shown here is derived from an EMBL/GenBank/DDBJ whole genome shotgun (WGS) entry which is preliminary data.</text>
</comment>
<evidence type="ECO:0008006" key="3">
    <source>
        <dbReference type="Google" id="ProtNLM"/>
    </source>
</evidence>
<dbReference type="RefSeq" id="WP_192729820.1">
    <property type="nucleotide sequence ID" value="NZ_BAAAVL010000005.1"/>
</dbReference>
<proteinExistence type="predicted"/>
<gene>
    <name evidence="1" type="ORF">H4W29_003248</name>
</gene>
<dbReference type="Proteomes" id="UP000620262">
    <property type="component" value="Unassembled WGS sequence"/>
</dbReference>
<reference evidence="1 2" key="1">
    <citation type="submission" date="2020-10" db="EMBL/GenBank/DDBJ databases">
        <title>Sequencing the genomes of 1000 actinobacteria strains.</title>
        <authorList>
            <person name="Klenk H.-P."/>
        </authorList>
    </citation>
    <scope>NUCLEOTIDE SEQUENCE [LARGE SCALE GENOMIC DNA]</scope>
    <source>
        <strain evidence="1 2">DSM 7307</strain>
    </source>
</reference>
<evidence type="ECO:0000313" key="1">
    <source>
        <dbReference type="EMBL" id="MBE1506067.1"/>
    </source>
</evidence>
<accession>A0ABR9IS90</accession>
<name>A0ABR9IS90_RHIVS</name>
<protein>
    <recommendedName>
        <fullName evidence="3">DUF4276 family protein</fullName>
    </recommendedName>
</protein>